<evidence type="ECO:0000259" key="3">
    <source>
        <dbReference type="Pfam" id="PF01551"/>
    </source>
</evidence>
<evidence type="ECO:0000313" key="5">
    <source>
        <dbReference type="Proteomes" id="UP000823877"/>
    </source>
</evidence>
<keyword evidence="2" id="KW-1133">Transmembrane helix</keyword>
<feature type="compositionally biased region" description="Low complexity" evidence="1">
    <location>
        <begin position="60"/>
        <end position="77"/>
    </location>
</feature>
<organism evidence="4 5">
    <name type="scientific">Candidatus Eubacterium faecale</name>
    <dbReference type="NCBI Taxonomy" id="2838568"/>
    <lineage>
        <taxon>Bacteria</taxon>
        <taxon>Bacillati</taxon>
        <taxon>Bacillota</taxon>
        <taxon>Clostridia</taxon>
        <taxon>Eubacteriales</taxon>
        <taxon>Eubacteriaceae</taxon>
        <taxon>Eubacterium</taxon>
    </lineage>
</organism>
<proteinExistence type="predicted"/>
<feature type="transmembrane region" description="Helical" evidence="2">
    <location>
        <begin position="16"/>
        <end position="35"/>
    </location>
</feature>
<dbReference type="SUPFAM" id="SSF51261">
    <property type="entry name" value="Duplicated hybrid motif"/>
    <property type="match status" value="1"/>
</dbReference>
<comment type="caution">
    <text evidence="4">The sequence shown here is derived from an EMBL/GenBank/DDBJ whole genome shotgun (WGS) entry which is preliminary data.</text>
</comment>
<evidence type="ECO:0000256" key="2">
    <source>
        <dbReference type="SAM" id="Phobius"/>
    </source>
</evidence>
<feature type="region of interest" description="Disordered" evidence="1">
    <location>
        <begin position="60"/>
        <end position="92"/>
    </location>
</feature>
<protein>
    <submittedName>
        <fullName evidence="4">M23 family metallopeptidase</fullName>
    </submittedName>
</protein>
<dbReference type="PANTHER" id="PTHR21666">
    <property type="entry name" value="PEPTIDASE-RELATED"/>
    <property type="match status" value="1"/>
</dbReference>
<dbReference type="GO" id="GO:0004222">
    <property type="term" value="F:metalloendopeptidase activity"/>
    <property type="evidence" value="ECO:0007669"/>
    <property type="project" value="TreeGrafter"/>
</dbReference>
<keyword evidence="2" id="KW-0472">Membrane</keyword>
<dbReference type="Proteomes" id="UP000823877">
    <property type="component" value="Unassembled WGS sequence"/>
</dbReference>
<sequence>MSTQSKSKNSGRNLKVLFTVVCVSIIAVGVIVYFSTSGADDVNEPTTIADTTAVQRAVTVEDTTAAPTTTAAPETTTQKAEDTSMAQSDKNTPYKSYYEYPVSEAVLQGYSEELVKNDTMGDYRSHTAVDFKGAAGESVKAMNDGIVLNVYNDALLGMTVEIDHGGKLVAKYCGMDSVSVKKGAAVEIGQEIGTIGSVPFESGMESHLHLETKLDGSFVDPLTVMGKTE</sequence>
<name>A0A9D2MJG0_9FIRM</name>
<dbReference type="InterPro" id="IPR011055">
    <property type="entry name" value="Dup_hybrid_motif"/>
</dbReference>
<evidence type="ECO:0000313" key="4">
    <source>
        <dbReference type="EMBL" id="HJB74628.1"/>
    </source>
</evidence>
<keyword evidence="2" id="KW-0812">Transmembrane</keyword>
<feature type="domain" description="M23ase beta-sheet core" evidence="3">
    <location>
        <begin position="125"/>
        <end position="221"/>
    </location>
</feature>
<evidence type="ECO:0000256" key="1">
    <source>
        <dbReference type="SAM" id="MobiDB-lite"/>
    </source>
</evidence>
<dbReference type="InterPro" id="IPR016047">
    <property type="entry name" value="M23ase_b-sheet_dom"/>
</dbReference>
<dbReference type="CDD" id="cd12797">
    <property type="entry name" value="M23_peptidase"/>
    <property type="match status" value="1"/>
</dbReference>
<dbReference type="AlphaFoldDB" id="A0A9D2MJG0"/>
<dbReference type="EMBL" id="DWXN01000006">
    <property type="protein sequence ID" value="HJB74628.1"/>
    <property type="molecule type" value="Genomic_DNA"/>
</dbReference>
<dbReference type="PANTHER" id="PTHR21666:SF270">
    <property type="entry name" value="MUREIN HYDROLASE ACTIVATOR ENVC"/>
    <property type="match status" value="1"/>
</dbReference>
<reference evidence="4" key="1">
    <citation type="journal article" date="2021" name="PeerJ">
        <title>Extensive microbial diversity within the chicken gut microbiome revealed by metagenomics and culture.</title>
        <authorList>
            <person name="Gilroy R."/>
            <person name="Ravi A."/>
            <person name="Getino M."/>
            <person name="Pursley I."/>
            <person name="Horton D.L."/>
            <person name="Alikhan N.F."/>
            <person name="Baker D."/>
            <person name="Gharbi K."/>
            <person name="Hall N."/>
            <person name="Watson M."/>
            <person name="Adriaenssens E.M."/>
            <person name="Foster-Nyarko E."/>
            <person name="Jarju S."/>
            <person name="Secka A."/>
            <person name="Antonio M."/>
            <person name="Oren A."/>
            <person name="Chaudhuri R.R."/>
            <person name="La Ragione R."/>
            <person name="Hildebrand F."/>
            <person name="Pallen M.J."/>
        </authorList>
    </citation>
    <scope>NUCLEOTIDE SEQUENCE</scope>
    <source>
        <strain evidence="4">CHK188-16595</strain>
    </source>
</reference>
<reference evidence="4" key="2">
    <citation type="submission" date="2021-04" db="EMBL/GenBank/DDBJ databases">
        <authorList>
            <person name="Gilroy R."/>
        </authorList>
    </citation>
    <scope>NUCLEOTIDE SEQUENCE</scope>
    <source>
        <strain evidence="4">CHK188-16595</strain>
    </source>
</reference>
<dbReference type="Gene3D" id="2.70.70.10">
    <property type="entry name" value="Glucose Permease (Domain IIA)"/>
    <property type="match status" value="1"/>
</dbReference>
<dbReference type="InterPro" id="IPR050570">
    <property type="entry name" value="Cell_wall_metabolism_enzyme"/>
</dbReference>
<dbReference type="Pfam" id="PF01551">
    <property type="entry name" value="Peptidase_M23"/>
    <property type="match status" value="1"/>
</dbReference>
<accession>A0A9D2MJG0</accession>
<gene>
    <name evidence="4" type="ORF">IAA37_03020</name>
</gene>